<dbReference type="SUPFAM" id="SSF53901">
    <property type="entry name" value="Thiolase-like"/>
    <property type="match status" value="1"/>
</dbReference>
<dbReference type="Gene3D" id="1.10.1200.10">
    <property type="entry name" value="ACP-like"/>
    <property type="match status" value="1"/>
</dbReference>
<dbReference type="Pfam" id="PF23297">
    <property type="entry name" value="ACP_SdgA_C"/>
    <property type="match status" value="1"/>
</dbReference>
<keyword evidence="3" id="KW-0808">Transferase</keyword>
<dbReference type="SMART" id="SM00823">
    <property type="entry name" value="PKS_PP"/>
    <property type="match status" value="1"/>
</dbReference>
<dbReference type="SMART" id="SM00822">
    <property type="entry name" value="PKS_KR"/>
    <property type="match status" value="1"/>
</dbReference>
<keyword evidence="4" id="KW-0560">Oxidoreductase</keyword>
<evidence type="ECO:0000256" key="4">
    <source>
        <dbReference type="ARBA" id="ARBA00023002"/>
    </source>
</evidence>
<dbReference type="InterPro" id="IPR016039">
    <property type="entry name" value="Thiolase-like"/>
</dbReference>
<feature type="compositionally biased region" description="Low complexity" evidence="7">
    <location>
        <begin position="1299"/>
        <end position="1319"/>
    </location>
</feature>
<dbReference type="Pfam" id="PF16197">
    <property type="entry name" value="KAsynt_C_assoc"/>
    <property type="match status" value="1"/>
</dbReference>
<feature type="region of interest" description="C-terminal hotdog fold" evidence="6">
    <location>
        <begin position="1082"/>
        <end position="1241"/>
    </location>
</feature>
<dbReference type="Pfam" id="PF08240">
    <property type="entry name" value="ADH_N"/>
    <property type="match status" value="1"/>
</dbReference>
<dbReference type="PROSITE" id="PS52019">
    <property type="entry name" value="PKS_MFAS_DH"/>
    <property type="match status" value="1"/>
</dbReference>
<feature type="region of interest" description="Disordered" evidence="7">
    <location>
        <begin position="1290"/>
        <end position="1345"/>
    </location>
</feature>
<evidence type="ECO:0000256" key="2">
    <source>
        <dbReference type="ARBA" id="ARBA00022553"/>
    </source>
</evidence>
<evidence type="ECO:0000256" key="1">
    <source>
        <dbReference type="ARBA" id="ARBA00022450"/>
    </source>
</evidence>
<sequence>MDIQNAESPRLAPVAVVGMACRLSGDVSSPDDLWTMLSRSRDGWCEVPADRFSSKAFYHRNPQRTGTFNIKGGYFMKQDVSKFDAPFFNITKQEATAMDPQQRQLLEVTYEALESAGIPKDTISGRSMGVYVAGRPSDYRQGTLDDTCQLPLFDATGNQVSVQAGRISYYFNLQGPSFTVDTACSSGLYALHSAVQSIRSGESESAIVAGCCLRLQPDDMISMSMMGIYNEKGRTFAFDSRADSGYAPGEGFGCLILKPLDQALRDNDKIRSIIVNTGINQDGRTVGMTTPSGEAQQRLIEEVYAKAGIDTQDTGFIEAHGTGTKVGDPIEAGAISRVFSAGRSKKNPLYIGSVKSNIGHLEHASGIISIIKASMMLERGLLLPNVNFEDANPAIPLDKWHMKVPGNVRPWPRDKKYISINNFGFGGANAHVVLQRPPSAESTGSPSKIPRGGHKLFAVTANSESSLKKQVKQLGIYFEKHPEIFQSSLFRDMSYTLGQRRTHFPYRLALPATTLEDLSKALNSAVIPNRPISREPKLAFVYTGQGAQWATMGAALLESHPVFSETMQAADEVLQKIGAGFSLVEELLKDGKQSRISEPDISQSACTAVQLGLTELFKSWKITPACVIGHSSGEICAAYATGAITLEEAMTAAYYRGHFATALKATHPHLNGGMLAVGKSSTEVKELIAAGGYQDIGVACENSPNSVTVSGQQGSLDQLSAKLESQGVFNRKLRTDVAYHSSHMEVIANDYMNAIKDMQPGDQSGVQMYSSLLGSRLDSTLSLGAEYWVNNLTKPVLFNTGLQSLCTEAKPDVIVEIGPHSALEGPVKQILKSCNKEAAANTKYFPSLVRNADATEAAMKLAGNLFAQGQPIDFGAINESKPTAHLPSLLTNCEPYPWAEHKYWAEGRHSKQRRLRPFARHDLLGVLEGGYNETAPSWVNILNVDNVPWLRDHRMQSLITFPLAGYLSMAIEAASQFAQLRGVELSKITGYRIREVHISKALIMEESSDYETRVELRPHAEGLKMYSDDWDEFRLSSWTSGRGWLEHCRGLVQIKKERKAGQLSSGHLSGAPARFAEAKKTTDSIPTETLYAELDKMGASYGPIFQLAPDCGLAACSEYAIGNVHTADTKSLMPHKYELSSILPAPFLDLLFQLAFPVLGAGRGLMPTLFMPAAIKELDMSVPTLASISDDIQGISWGNPDLARPGPADFFLDAWHPSNPDIPIMRLAGFRMVPVFDDATTAPPARSLCYKVQWEPLNGKSDTAETASVTENGTNGEEIRDVILAEAQNGEQEASLHQNGNHNGSASNGLAAAEAESSAVSDQTNGHINGSQNNQDGNGVECTQHNGSAAAKSNCNLPKTPFTIVSNHKGENELIKALTARLEARTGVKPTVTKFVDVKSNGQPVIVLAELDTPLLSGMNQGIFERVKKILLTSASTLWVTEGAYRFAEKPDRNIAQGLLRTVRSETSKTVATLDLDPFSTLDTNARAQLILDAVSASLAPPADDEVDGPVDYEFAEDAGELAVPRVVTQEDLDLQLHRETTQDAEPYLQPFEQEGRRLELAVGTHGALDSLYWRDEPETVLGPDEVEVRVAATGMNFKDVVVAMGQVTQPYVGVECAGTVHRVGANVSSSGKLKAGDRVCAMSLGAYSTYARCLGSSAAVIPASMSFETAASIPVVYSTAYYGLVEVARLQRGQSVLIHAATGGVGQAAVQLAHLLGADVYCTVGSEDKKQLLMDTYGVPAHRIYSSRSTSFGPAIREATNERGVDVVLNSLAGDLLRESWECLAPFGHFIEIGKRDIVANNNLGMRVFDSNCSFSSVDLTLVASERPQIMDRVLNAVMKLLSEGKVKEITPVTSVGIGEVETALRKLQSGKTTGKVVVSHRGEDMIKATHARSEHPMYTKDATYVIVGGTGGIGQSITKQMIERGARHIVLLSRSAKVSDDVKALMDFGEPLGASVHVKTCDAGDESSVKAVLDEIRNTLPPIRGIVHAAMVLRDVMFENMTFEDYNTVVRSKVAGAWNLHQALGEHQLDFFILLSSVAGIIGNRGQAAYAGANTFLDALARHRRRNGLAATSLALAAVADVGYLAAGSDGAERTAEVLKSLGGACMTGAEVLALFEAAVAGQVDPLCEYEQCVTGVDFSDSGANLPYYASDGKFAHLRRAALAKCAGDASSSVVSKRSLAQELARATTMNEAIEVVAGGLREKLGAILMLDPSVLAAQQATTSVATFGLDSLNAIELRNWIAKELQTHLQVLELLTAGTLNNLAALVLKKTSLEGVWTAKGSQASG</sequence>
<reference evidence="11 12" key="1">
    <citation type="journal article" date="2024" name="IMA Fungus">
        <title>Apiospora arundinis, a panoply of carbohydrate-active enzymes and secondary metabolites.</title>
        <authorList>
            <person name="Sorensen T."/>
            <person name="Petersen C."/>
            <person name="Muurmann A.T."/>
            <person name="Christiansen J.V."/>
            <person name="Brundto M.L."/>
            <person name="Overgaard C.K."/>
            <person name="Boysen A.T."/>
            <person name="Wollenberg R.D."/>
            <person name="Larsen T.O."/>
            <person name="Sorensen J.L."/>
            <person name="Nielsen K.L."/>
            <person name="Sondergaard T.E."/>
        </authorList>
    </citation>
    <scope>NUCLEOTIDE SEQUENCE [LARGE SCALE GENOMIC DNA]</scope>
    <source>
        <strain evidence="11 12">AAU 773</strain>
    </source>
</reference>
<dbReference type="SMART" id="SM00826">
    <property type="entry name" value="PKS_DH"/>
    <property type="match status" value="1"/>
</dbReference>
<dbReference type="SUPFAM" id="SSF52151">
    <property type="entry name" value="FabD/lysophospholipase-like"/>
    <property type="match status" value="1"/>
</dbReference>
<dbReference type="PANTHER" id="PTHR43775:SF13">
    <property type="entry name" value="POLYKETIDE SYNTHASE 1"/>
    <property type="match status" value="1"/>
</dbReference>
<dbReference type="InterPro" id="IPR009081">
    <property type="entry name" value="PP-bd_ACP"/>
</dbReference>
<feature type="active site" description="Proton acceptor; for dehydratase activity" evidence="6">
    <location>
        <position position="953"/>
    </location>
</feature>
<dbReference type="InterPro" id="IPR049552">
    <property type="entry name" value="PKS_DH_N"/>
</dbReference>
<dbReference type="PROSITE" id="PS00012">
    <property type="entry name" value="PHOSPHOPANTETHEINE"/>
    <property type="match status" value="1"/>
</dbReference>
<dbReference type="InterPro" id="IPR020841">
    <property type="entry name" value="PKS_Beta-ketoAc_synthase_dom"/>
</dbReference>
<feature type="active site" description="Proton donor; for dehydratase activity" evidence="6">
    <location>
        <position position="1149"/>
    </location>
</feature>
<dbReference type="Gene3D" id="3.90.180.10">
    <property type="entry name" value="Medium-chain alcohol dehydrogenases, catalytic domain"/>
    <property type="match status" value="1"/>
</dbReference>
<dbReference type="Gene3D" id="3.10.129.110">
    <property type="entry name" value="Polyketide synthase dehydratase"/>
    <property type="match status" value="1"/>
</dbReference>
<dbReference type="Pfam" id="PF00109">
    <property type="entry name" value="ketoacyl-synt"/>
    <property type="match status" value="1"/>
</dbReference>
<dbReference type="InterPro" id="IPR036291">
    <property type="entry name" value="NAD(P)-bd_dom_sf"/>
</dbReference>
<dbReference type="SUPFAM" id="SSF51735">
    <property type="entry name" value="NAD(P)-binding Rossmann-fold domains"/>
    <property type="match status" value="2"/>
</dbReference>
<dbReference type="Pfam" id="PF13602">
    <property type="entry name" value="ADH_zinc_N_2"/>
    <property type="match status" value="1"/>
</dbReference>
<dbReference type="InterPro" id="IPR001227">
    <property type="entry name" value="Ac_transferase_dom_sf"/>
</dbReference>
<dbReference type="SMART" id="SM00825">
    <property type="entry name" value="PKS_KS"/>
    <property type="match status" value="1"/>
</dbReference>
<dbReference type="InterPro" id="IPR013968">
    <property type="entry name" value="PKS_KR"/>
</dbReference>
<keyword evidence="2" id="KW-0597">Phosphoprotein</keyword>
<dbReference type="InterPro" id="IPR016035">
    <property type="entry name" value="Acyl_Trfase/lysoPLipase"/>
</dbReference>
<feature type="domain" description="PKS/mFAS DH" evidence="10">
    <location>
        <begin position="921"/>
        <end position="1241"/>
    </location>
</feature>
<dbReference type="InterPro" id="IPR020843">
    <property type="entry name" value="ER"/>
</dbReference>
<dbReference type="InterPro" id="IPR057326">
    <property type="entry name" value="KR_dom"/>
</dbReference>
<dbReference type="InterPro" id="IPR011032">
    <property type="entry name" value="GroES-like_sf"/>
</dbReference>
<dbReference type="InterPro" id="IPR036736">
    <property type="entry name" value="ACP-like_sf"/>
</dbReference>
<dbReference type="InterPro" id="IPR018201">
    <property type="entry name" value="Ketoacyl_synth_AS"/>
</dbReference>
<evidence type="ECO:0000313" key="12">
    <source>
        <dbReference type="Proteomes" id="UP001390339"/>
    </source>
</evidence>
<keyword evidence="5" id="KW-0511">Multifunctional enzyme</keyword>
<proteinExistence type="predicted"/>
<evidence type="ECO:0000259" key="9">
    <source>
        <dbReference type="PROSITE" id="PS52004"/>
    </source>
</evidence>
<dbReference type="InterPro" id="IPR016036">
    <property type="entry name" value="Malonyl_transacylase_ACP-bd"/>
</dbReference>
<evidence type="ECO:0000256" key="7">
    <source>
        <dbReference type="SAM" id="MobiDB-lite"/>
    </source>
</evidence>
<dbReference type="InterPro" id="IPR014030">
    <property type="entry name" value="Ketoacyl_synth_N"/>
</dbReference>
<dbReference type="InterPro" id="IPR042104">
    <property type="entry name" value="PKS_dehydratase_sf"/>
</dbReference>
<dbReference type="InterPro" id="IPR014043">
    <property type="entry name" value="Acyl_transferase_dom"/>
</dbReference>
<dbReference type="CDD" id="cd05195">
    <property type="entry name" value="enoyl_red"/>
    <property type="match status" value="1"/>
</dbReference>
<comment type="caution">
    <text evidence="11">The sequence shown here is derived from an EMBL/GenBank/DDBJ whole genome shotgun (WGS) entry which is preliminary data.</text>
</comment>
<dbReference type="InterPro" id="IPR020807">
    <property type="entry name" value="PKS_DH"/>
</dbReference>
<name>A0ABR2JND6_9PEZI</name>
<dbReference type="InterPro" id="IPR013154">
    <property type="entry name" value="ADH-like_N"/>
</dbReference>
<dbReference type="SUPFAM" id="SSF55048">
    <property type="entry name" value="Probable ACP-binding domain of malonyl-CoA ACP transacylase"/>
    <property type="match status" value="1"/>
</dbReference>
<organism evidence="11 12">
    <name type="scientific">Apiospora arundinis</name>
    <dbReference type="NCBI Taxonomy" id="335852"/>
    <lineage>
        <taxon>Eukaryota</taxon>
        <taxon>Fungi</taxon>
        <taxon>Dikarya</taxon>
        <taxon>Ascomycota</taxon>
        <taxon>Pezizomycotina</taxon>
        <taxon>Sordariomycetes</taxon>
        <taxon>Xylariomycetidae</taxon>
        <taxon>Amphisphaeriales</taxon>
        <taxon>Apiosporaceae</taxon>
        <taxon>Apiospora</taxon>
    </lineage>
</organism>
<dbReference type="EMBL" id="JAPCWZ010000001">
    <property type="protein sequence ID" value="KAK8879917.1"/>
    <property type="molecule type" value="Genomic_DNA"/>
</dbReference>
<dbReference type="Gene3D" id="3.40.366.10">
    <property type="entry name" value="Malonyl-Coenzyme A Acyl Carrier Protein, domain 2"/>
    <property type="match status" value="1"/>
</dbReference>
<dbReference type="Pfam" id="PF00698">
    <property type="entry name" value="Acyl_transf_1"/>
    <property type="match status" value="1"/>
</dbReference>
<dbReference type="Pfam" id="PF08659">
    <property type="entry name" value="KR"/>
    <property type="match status" value="1"/>
</dbReference>
<evidence type="ECO:0000256" key="6">
    <source>
        <dbReference type="PROSITE-ProRule" id="PRU01363"/>
    </source>
</evidence>
<feature type="domain" description="Carrier" evidence="8">
    <location>
        <begin position="2194"/>
        <end position="2274"/>
    </location>
</feature>
<dbReference type="InterPro" id="IPR006162">
    <property type="entry name" value="Ppantetheine_attach_site"/>
</dbReference>
<dbReference type="SUPFAM" id="SSF50129">
    <property type="entry name" value="GroES-like"/>
    <property type="match status" value="1"/>
</dbReference>
<dbReference type="Gene3D" id="3.40.47.10">
    <property type="match status" value="1"/>
</dbReference>
<evidence type="ECO:0000256" key="3">
    <source>
        <dbReference type="ARBA" id="ARBA00022679"/>
    </source>
</evidence>
<dbReference type="PROSITE" id="PS50075">
    <property type="entry name" value="CARRIER"/>
    <property type="match status" value="1"/>
</dbReference>
<evidence type="ECO:0000259" key="10">
    <source>
        <dbReference type="PROSITE" id="PS52019"/>
    </source>
</evidence>
<dbReference type="Pfam" id="PF23114">
    <property type="entry name" value="NAD-bd_HRPKS_sdrA"/>
    <property type="match status" value="1"/>
</dbReference>
<evidence type="ECO:0000256" key="5">
    <source>
        <dbReference type="ARBA" id="ARBA00023268"/>
    </source>
</evidence>
<gene>
    <name evidence="11" type="ORF">PGQ11_001211</name>
</gene>
<dbReference type="PANTHER" id="PTHR43775">
    <property type="entry name" value="FATTY ACID SYNTHASE"/>
    <property type="match status" value="1"/>
</dbReference>
<accession>A0ABR2JND6</accession>
<evidence type="ECO:0000259" key="8">
    <source>
        <dbReference type="PROSITE" id="PS50075"/>
    </source>
</evidence>
<dbReference type="Proteomes" id="UP001390339">
    <property type="component" value="Unassembled WGS sequence"/>
</dbReference>
<dbReference type="InterPro" id="IPR049900">
    <property type="entry name" value="PKS_mFAS_DH"/>
</dbReference>
<dbReference type="InterPro" id="IPR032821">
    <property type="entry name" value="PKS_assoc"/>
</dbReference>
<keyword evidence="12" id="KW-1185">Reference proteome</keyword>
<evidence type="ECO:0000313" key="11">
    <source>
        <dbReference type="EMBL" id="KAK8879917.1"/>
    </source>
</evidence>
<dbReference type="PROSITE" id="PS52004">
    <property type="entry name" value="KS3_2"/>
    <property type="match status" value="1"/>
</dbReference>
<dbReference type="InterPro" id="IPR050091">
    <property type="entry name" value="PKS_NRPS_Biosynth_Enz"/>
</dbReference>
<dbReference type="SUPFAM" id="SSF47336">
    <property type="entry name" value="ACP-like"/>
    <property type="match status" value="1"/>
</dbReference>
<dbReference type="InterPro" id="IPR056501">
    <property type="entry name" value="NAD-bd_HRPKS_sdrA"/>
</dbReference>
<keyword evidence="1" id="KW-0596">Phosphopantetheine</keyword>
<protein>
    <submittedName>
        <fullName evidence="11">Polyketide synthase</fullName>
    </submittedName>
</protein>
<dbReference type="SMART" id="SM00829">
    <property type="entry name" value="PKS_ER"/>
    <property type="match status" value="1"/>
</dbReference>
<dbReference type="InterPro" id="IPR014031">
    <property type="entry name" value="Ketoacyl_synth_C"/>
</dbReference>
<dbReference type="Pfam" id="PF21089">
    <property type="entry name" value="PKS_DH_N"/>
    <property type="match status" value="1"/>
</dbReference>
<dbReference type="Gene3D" id="3.40.50.720">
    <property type="entry name" value="NAD(P)-binding Rossmann-like Domain"/>
    <property type="match status" value="1"/>
</dbReference>
<feature type="region of interest" description="N-terminal hotdog fold" evidence="6">
    <location>
        <begin position="921"/>
        <end position="1059"/>
    </location>
</feature>
<dbReference type="Pfam" id="PF02801">
    <property type="entry name" value="Ketoacyl-synt_C"/>
    <property type="match status" value="1"/>
</dbReference>
<dbReference type="PROSITE" id="PS00606">
    <property type="entry name" value="KS3_1"/>
    <property type="match status" value="1"/>
</dbReference>
<dbReference type="SMART" id="SM00827">
    <property type="entry name" value="PKS_AT"/>
    <property type="match status" value="1"/>
</dbReference>
<feature type="domain" description="Ketosynthase family 3 (KS3)" evidence="9">
    <location>
        <begin position="11"/>
        <end position="436"/>
    </location>
</feature>
<dbReference type="CDD" id="cd00833">
    <property type="entry name" value="PKS"/>
    <property type="match status" value="1"/>
</dbReference>
<feature type="compositionally biased region" description="Polar residues" evidence="7">
    <location>
        <begin position="1320"/>
        <end position="1345"/>
    </location>
</feature>
<dbReference type="Gene3D" id="3.30.70.3290">
    <property type="match status" value="1"/>
</dbReference>
<dbReference type="InterPro" id="IPR020806">
    <property type="entry name" value="PKS_PP-bd"/>
</dbReference>